<gene>
    <name evidence="1" type="ORF">F383_18123</name>
</gene>
<organism evidence="1 2">
    <name type="scientific">Gossypium arboreum</name>
    <name type="common">Tree cotton</name>
    <name type="synonym">Gossypium nanking</name>
    <dbReference type="NCBI Taxonomy" id="29729"/>
    <lineage>
        <taxon>Eukaryota</taxon>
        <taxon>Viridiplantae</taxon>
        <taxon>Streptophyta</taxon>
        <taxon>Embryophyta</taxon>
        <taxon>Tracheophyta</taxon>
        <taxon>Spermatophyta</taxon>
        <taxon>Magnoliopsida</taxon>
        <taxon>eudicotyledons</taxon>
        <taxon>Gunneridae</taxon>
        <taxon>Pentapetalae</taxon>
        <taxon>rosids</taxon>
        <taxon>malvids</taxon>
        <taxon>Malvales</taxon>
        <taxon>Malvaceae</taxon>
        <taxon>Malvoideae</taxon>
        <taxon>Gossypium</taxon>
    </lineage>
</organism>
<accession>A0A0B0MJA1</accession>
<dbReference type="EMBL" id="JRRC01130155">
    <property type="protein sequence ID" value="KHG00457.1"/>
    <property type="molecule type" value="Genomic_DNA"/>
</dbReference>
<name>A0A0B0MJA1_GOSAR</name>
<dbReference type="Proteomes" id="UP000032142">
    <property type="component" value="Unassembled WGS sequence"/>
</dbReference>
<reference evidence="2" key="1">
    <citation type="submission" date="2014-09" db="EMBL/GenBank/DDBJ databases">
        <authorList>
            <person name="Mudge J."/>
            <person name="Ramaraj T."/>
            <person name="Lindquist I.E."/>
            <person name="Bharti A.K."/>
            <person name="Sundararajan A."/>
            <person name="Cameron C.T."/>
            <person name="Woodward J.E."/>
            <person name="May G.D."/>
            <person name="Brubaker C."/>
            <person name="Broadhvest J."/>
            <person name="Wilkins T.A."/>
        </authorList>
    </citation>
    <scope>NUCLEOTIDE SEQUENCE</scope>
    <source>
        <strain evidence="2">cv. AKA8401</strain>
    </source>
</reference>
<dbReference type="AlphaFoldDB" id="A0A0B0MJA1"/>
<evidence type="ECO:0000313" key="1">
    <source>
        <dbReference type="EMBL" id="KHG00457.1"/>
    </source>
</evidence>
<protein>
    <submittedName>
        <fullName evidence="1">Uncharacterized protein</fullName>
    </submittedName>
</protein>
<proteinExistence type="predicted"/>
<sequence length="21" mass="2571">MMNDNMRAEYEISKKDTYVMT</sequence>
<keyword evidence="2" id="KW-1185">Reference proteome</keyword>
<evidence type="ECO:0000313" key="2">
    <source>
        <dbReference type="Proteomes" id="UP000032142"/>
    </source>
</evidence>
<comment type="caution">
    <text evidence="1">The sequence shown here is derived from an EMBL/GenBank/DDBJ whole genome shotgun (WGS) entry which is preliminary data.</text>
</comment>